<dbReference type="InterPro" id="IPR052631">
    <property type="entry name" value="Paired_homeobox_Bicoid"/>
</dbReference>
<dbReference type="EMBL" id="NHYE01001247">
    <property type="protein sequence ID" value="PPQ97463.1"/>
    <property type="molecule type" value="Genomic_DNA"/>
</dbReference>
<feature type="compositionally biased region" description="Pro residues" evidence="3">
    <location>
        <begin position="372"/>
        <end position="387"/>
    </location>
</feature>
<feature type="region of interest" description="Disordered" evidence="3">
    <location>
        <begin position="269"/>
        <end position="548"/>
    </location>
</feature>
<evidence type="ECO:0000256" key="2">
    <source>
        <dbReference type="RuleBase" id="RU000682"/>
    </source>
</evidence>
<feature type="domain" description="Homeobox" evidence="4">
    <location>
        <begin position="137"/>
        <end position="217"/>
    </location>
</feature>
<dbReference type="PANTHER" id="PTHR46255:SF3">
    <property type="entry name" value="HOMEOBOX DOMAIN-CONTAINING PROTEIN"/>
    <property type="match status" value="1"/>
</dbReference>
<dbReference type="CDD" id="cd00086">
    <property type="entry name" value="homeodomain"/>
    <property type="match status" value="1"/>
</dbReference>
<dbReference type="PANTHER" id="PTHR46255">
    <property type="entry name" value="SHORT STATURE HOMEOBOX"/>
    <property type="match status" value="1"/>
</dbReference>
<feature type="compositionally biased region" description="Low complexity" evidence="3">
    <location>
        <begin position="436"/>
        <end position="456"/>
    </location>
</feature>
<dbReference type="SMART" id="SM00389">
    <property type="entry name" value="HOX"/>
    <property type="match status" value="1"/>
</dbReference>
<keyword evidence="1 2" id="KW-0539">Nucleus</keyword>
<evidence type="ECO:0000256" key="1">
    <source>
        <dbReference type="PROSITE-ProRule" id="PRU00108"/>
    </source>
</evidence>
<evidence type="ECO:0000313" key="5">
    <source>
        <dbReference type="EMBL" id="PPQ97463.1"/>
    </source>
</evidence>
<dbReference type="GO" id="GO:0000981">
    <property type="term" value="F:DNA-binding transcription factor activity, RNA polymerase II-specific"/>
    <property type="evidence" value="ECO:0007669"/>
    <property type="project" value="TreeGrafter"/>
</dbReference>
<evidence type="ECO:0000259" key="4">
    <source>
        <dbReference type="PROSITE" id="PS50071"/>
    </source>
</evidence>
<accession>A0A409Y3A9</accession>
<feature type="DNA-binding region" description="Homeobox" evidence="1">
    <location>
        <begin position="139"/>
        <end position="218"/>
    </location>
</feature>
<dbReference type="AlphaFoldDB" id="A0A409Y3A9"/>
<dbReference type="OrthoDB" id="6159439at2759"/>
<dbReference type="SUPFAM" id="SSF46689">
    <property type="entry name" value="Homeodomain-like"/>
    <property type="match status" value="1"/>
</dbReference>
<dbReference type="InParanoid" id="A0A409Y3A9"/>
<keyword evidence="1 2" id="KW-0238">DNA-binding</keyword>
<dbReference type="PROSITE" id="PS50071">
    <property type="entry name" value="HOMEOBOX_2"/>
    <property type="match status" value="1"/>
</dbReference>
<comment type="caution">
    <text evidence="5">The sequence shown here is derived from an EMBL/GenBank/DDBJ whole genome shotgun (WGS) entry which is preliminary data.</text>
</comment>
<feature type="compositionally biased region" description="Pro residues" evidence="3">
    <location>
        <begin position="404"/>
        <end position="418"/>
    </location>
</feature>
<dbReference type="GO" id="GO:1990837">
    <property type="term" value="F:sequence-specific double-stranded DNA binding"/>
    <property type="evidence" value="ECO:0007669"/>
    <property type="project" value="TreeGrafter"/>
</dbReference>
<feature type="region of interest" description="Disordered" evidence="3">
    <location>
        <begin position="1"/>
        <end position="147"/>
    </location>
</feature>
<organism evidence="5 6">
    <name type="scientific">Gymnopilus dilepis</name>
    <dbReference type="NCBI Taxonomy" id="231916"/>
    <lineage>
        <taxon>Eukaryota</taxon>
        <taxon>Fungi</taxon>
        <taxon>Dikarya</taxon>
        <taxon>Basidiomycota</taxon>
        <taxon>Agaricomycotina</taxon>
        <taxon>Agaricomycetes</taxon>
        <taxon>Agaricomycetidae</taxon>
        <taxon>Agaricales</taxon>
        <taxon>Agaricineae</taxon>
        <taxon>Hymenogastraceae</taxon>
        <taxon>Gymnopilus</taxon>
    </lineage>
</organism>
<proteinExistence type="predicted"/>
<feature type="compositionally biased region" description="Polar residues" evidence="3">
    <location>
        <begin position="419"/>
        <end position="430"/>
    </location>
</feature>
<name>A0A409Y3A9_9AGAR</name>
<protein>
    <recommendedName>
        <fullName evidence="4">Homeobox domain-containing protein</fullName>
    </recommendedName>
</protein>
<feature type="compositionally biased region" description="Polar residues" evidence="3">
    <location>
        <begin position="1"/>
        <end position="11"/>
    </location>
</feature>
<dbReference type="GO" id="GO:0005634">
    <property type="term" value="C:nucleus"/>
    <property type="evidence" value="ECO:0007669"/>
    <property type="project" value="UniProtKB-SubCell"/>
</dbReference>
<evidence type="ECO:0000313" key="6">
    <source>
        <dbReference type="Proteomes" id="UP000284706"/>
    </source>
</evidence>
<dbReference type="InterPro" id="IPR009057">
    <property type="entry name" value="Homeodomain-like_sf"/>
</dbReference>
<dbReference type="STRING" id="231916.A0A409Y3A9"/>
<feature type="compositionally biased region" description="Polar residues" evidence="3">
    <location>
        <begin position="18"/>
        <end position="32"/>
    </location>
</feature>
<gene>
    <name evidence="5" type="ORF">CVT26_002811</name>
</gene>
<keyword evidence="1 2" id="KW-0371">Homeobox</keyword>
<reference evidence="5 6" key="1">
    <citation type="journal article" date="2018" name="Evol. Lett.">
        <title>Horizontal gene cluster transfer increased hallucinogenic mushroom diversity.</title>
        <authorList>
            <person name="Reynolds H.T."/>
            <person name="Vijayakumar V."/>
            <person name="Gluck-Thaler E."/>
            <person name="Korotkin H.B."/>
            <person name="Matheny P.B."/>
            <person name="Slot J.C."/>
        </authorList>
    </citation>
    <scope>NUCLEOTIDE SEQUENCE [LARGE SCALE GENOMIC DNA]</scope>
    <source>
        <strain evidence="5 6">SRW20</strain>
    </source>
</reference>
<sequence length="548" mass="60249">MSKSRSPSPTHNLPPPTNITHYSLSSTTSRPQPLSLEEDQSRRPVTLEYRQPLTVRLSPPPPEPQVAESSTSHRRRRSAEASRDEPMAKRIRRESPETRGNAESHSSPSSDSQDDMADNETDSGKGQTAAPLPPAPPKKKRTRTLTTPHQSAVLHALLAQSRFPTTAMREEVGRAIGLSARKVQVCLTLAPVDVMRSELTAICQIWFQNQRQKARRPRSQSDAPANRLPQYGAFPSAVEPMHPPRGFEQHGAEHMAYAGQPRLELHGGMVEPPARLLGPGMPGAPGQPSPSYRPGLPSLGAPPPLESRFQPGYSFQRAPSPQPYRSPRMYPLPGARPSTSQPSNWRERDPSRTLPPLESTRPMTSTYSAHRPFPPGPPYPPPPPAFHPPRSISPEPRFAHHPPEPSPRAPITLPPPFTLQPSPQWDDSSYTPLPRPTSSPWSRPTSRSTRGRSTSPVAFRREHMGETSEAYYLTELPPLLHSSPRSIPTASTSNPPPSRSGRYDPVRATFVAQSPPPVSRTISPTRAGGREESDEPSDKNGSPVHKDL</sequence>
<dbReference type="InterPro" id="IPR001356">
    <property type="entry name" value="HD"/>
</dbReference>
<comment type="subcellular location">
    <subcellularLocation>
        <location evidence="1 2">Nucleus</location>
    </subcellularLocation>
</comment>
<feature type="compositionally biased region" description="Basic and acidic residues" evidence="3">
    <location>
        <begin position="78"/>
        <end position="102"/>
    </location>
</feature>
<feature type="compositionally biased region" description="Polar residues" evidence="3">
    <location>
        <begin position="483"/>
        <end position="493"/>
    </location>
</feature>
<keyword evidence="6" id="KW-1185">Reference proteome</keyword>
<dbReference type="Pfam" id="PF00046">
    <property type="entry name" value="Homeodomain"/>
    <property type="match status" value="1"/>
</dbReference>
<dbReference type="Gene3D" id="1.10.10.60">
    <property type="entry name" value="Homeodomain-like"/>
    <property type="match status" value="1"/>
</dbReference>
<feature type="compositionally biased region" description="Acidic residues" evidence="3">
    <location>
        <begin position="112"/>
        <end position="121"/>
    </location>
</feature>
<dbReference type="Proteomes" id="UP000284706">
    <property type="component" value="Unassembled WGS sequence"/>
</dbReference>
<evidence type="ECO:0000256" key="3">
    <source>
        <dbReference type="SAM" id="MobiDB-lite"/>
    </source>
</evidence>